<organism evidence="3 4">
    <name type="scientific">Punctularia strigosozonata (strain HHB-11173)</name>
    <name type="common">White-rot fungus</name>
    <dbReference type="NCBI Taxonomy" id="741275"/>
    <lineage>
        <taxon>Eukaryota</taxon>
        <taxon>Fungi</taxon>
        <taxon>Dikarya</taxon>
        <taxon>Basidiomycota</taxon>
        <taxon>Agaricomycotina</taxon>
        <taxon>Agaricomycetes</taxon>
        <taxon>Corticiales</taxon>
        <taxon>Punctulariaceae</taxon>
        <taxon>Punctularia</taxon>
    </lineage>
</organism>
<dbReference type="OMA" id="RHNHISP"/>
<dbReference type="GO" id="GO:0016787">
    <property type="term" value="F:hydrolase activity"/>
    <property type="evidence" value="ECO:0007669"/>
    <property type="project" value="UniProtKB-KW"/>
</dbReference>
<dbReference type="Gene3D" id="3.40.50.1820">
    <property type="entry name" value="alpha/beta hydrolase"/>
    <property type="match status" value="1"/>
</dbReference>
<evidence type="ECO:0000259" key="2">
    <source>
        <dbReference type="Pfam" id="PF20434"/>
    </source>
</evidence>
<dbReference type="InterPro" id="IPR050300">
    <property type="entry name" value="GDXG_lipolytic_enzyme"/>
</dbReference>
<dbReference type="AlphaFoldDB" id="R7S542"/>
<evidence type="ECO:0000313" key="4">
    <source>
        <dbReference type="Proteomes" id="UP000054196"/>
    </source>
</evidence>
<gene>
    <name evidence="3" type="ORF">PUNSTDRAFT_146420</name>
</gene>
<dbReference type="PANTHER" id="PTHR48081">
    <property type="entry name" value="AB HYDROLASE SUPERFAMILY PROTEIN C4A8.06C"/>
    <property type="match status" value="1"/>
</dbReference>
<evidence type="ECO:0000256" key="1">
    <source>
        <dbReference type="ARBA" id="ARBA00022801"/>
    </source>
</evidence>
<protein>
    <submittedName>
        <fullName evidence="3">Alpha/beta-hydrolase</fullName>
    </submittedName>
</protein>
<dbReference type="OrthoDB" id="433474at2759"/>
<keyword evidence="4" id="KW-1185">Reference proteome</keyword>
<proteinExistence type="predicted"/>
<evidence type="ECO:0000313" key="3">
    <source>
        <dbReference type="EMBL" id="EIN04436.1"/>
    </source>
</evidence>
<reference evidence="4" key="1">
    <citation type="journal article" date="2012" name="Science">
        <title>The Paleozoic origin of enzymatic lignin decomposition reconstructed from 31 fungal genomes.</title>
        <authorList>
            <person name="Floudas D."/>
            <person name="Binder M."/>
            <person name="Riley R."/>
            <person name="Barry K."/>
            <person name="Blanchette R.A."/>
            <person name="Henrissat B."/>
            <person name="Martinez A.T."/>
            <person name="Otillar R."/>
            <person name="Spatafora J.W."/>
            <person name="Yadav J.S."/>
            <person name="Aerts A."/>
            <person name="Benoit I."/>
            <person name="Boyd A."/>
            <person name="Carlson A."/>
            <person name="Copeland A."/>
            <person name="Coutinho P.M."/>
            <person name="de Vries R.P."/>
            <person name="Ferreira P."/>
            <person name="Findley K."/>
            <person name="Foster B."/>
            <person name="Gaskell J."/>
            <person name="Glotzer D."/>
            <person name="Gorecki P."/>
            <person name="Heitman J."/>
            <person name="Hesse C."/>
            <person name="Hori C."/>
            <person name="Igarashi K."/>
            <person name="Jurgens J.A."/>
            <person name="Kallen N."/>
            <person name="Kersten P."/>
            <person name="Kohler A."/>
            <person name="Kuees U."/>
            <person name="Kumar T.K.A."/>
            <person name="Kuo A."/>
            <person name="LaButti K."/>
            <person name="Larrondo L.F."/>
            <person name="Lindquist E."/>
            <person name="Ling A."/>
            <person name="Lombard V."/>
            <person name="Lucas S."/>
            <person name="Lundell T."/>
            <person name="Martin R."/>
            <person name="McLaughlin D.J."/>
            <person name="Morgenstern I."/>
            <person name="Morin E."/>
            <person name="Murat C."/>
            <person name="Nagy L.G."/>
            <person name="Nolan M."/>
            <person name="Ohm R.A."/>
            <person name="Patyshakuliyeva A."/>
            <person name="Rokas A."/>
            <person name="Ruiz-Duenas F.J."/>
            <person name="Sabat G."/>
            <person name="Salamov A."/>
            <person name="Samejima M."/>
            <person name="Schmutz J."/>
            <person name="Slot J.C."/>
            <person name="St John F."/>
            <person name="Stenlid J."/>
            <person name="Sun H."/>
            <person name="Sun S."/>
            <person name="Syed K."/>
            <person name="Tsang A."/>
            <person name="Wiebenga A."/>
            <person name="Young D."/>
            <person name="Pisabarro A."/>
            <person name="Eastwood D.C."/>
            <person name="Martin F."/>
            <person name="Cullen D."/>
            <person name="Grigoriev I.V."/>
            <person name="Hibbett D.S."/>
        </authorList>
    </citation>
    <scope>NUCLEOTIDE SEQUENCE [LARGE SCALE GENOMIC DNA]</scope>
    <source>
        <strain evidence="4">HHB-11173 SS5</strain>
    </source>
</reference>
<dbReference type="SUPFAM" id="SSF53474">
    <property type="entry name" value="alpha/beta-Hydrolases"/>
    <property type="match status" value="1"/>
</dbReference>
<dbReference type="Proteomes" id="UP000054196">
    <property type="component" value="Unassembled WGS sequence"/>
</dbReference>
<accession>R7S542</accession>
<dbReference type="InterPro" id="IPR049492">
    <property type="entry name" value="BD-FAE-like_dom"/>
</dbReference>
<dbReference type="eggNOG" id="ENOG502S68P">
    <property type="taxonomic scope" value="Eukaryota"/>
</dbReference>
<keyword evidence="1 3" id="KW-0378">Hydrolase</keyword>
<dbReference type="Pfam" id="PF20434">
    <property type="entry name" value="BD-FAE"/>
    <property type="match status" value="1"/>
</dbReference>
<dbReference type="HOGENOM" id="CLU_012494_8_1_1"/>
<dbReference type="KEGG" id="psq:PUNSTDRAFT_146420"/>
<dbReference type="InterPro" id="IPR029058">
    <property type="entry name" value="AB_hydrolase_fold"/>
</dbReference>
<feature type="domain" description="BD-FAE-like" evidence="2">
    <location>
        <begin position="55"/>
        <end position="260"/>
    </location>
</feature>
<name>R7S542_PUNST</name>
<sequence>MDAIRSQTQEQCESISDVLPITIQALLPSVLAAKGTITSVERKTFKYGSTDRHQLDVYYPPSGSAEPSPVLFWAYGGGFVHGDRILEPSQGLVYATVGSFFARKGLVVVIPDYRLAPEAKFPAQSEDIRDAILWVIKNAASLNTGNVTLDVDRIVASGHSAGAINVATLYLHPELLAGTDILARTKALVLEAGTYAFEIPGLRSALPTDIMEQYYGTADTYETHVPLGLLKALPADKVKALPPVLIVDAEKEPTFVVKSEDLFKQELERIDSGRKVDRIVAKGHNHISVNWVLGTGDGEEWAEEVIQWLRKVFA</sequence>
<dbReference type="RefSeq" id="XP_007388231.1">
    <property type="nucleotide sequence ID" value="XM_007388169.1"/>
</dbReference>
<dbReference type="EMBL" id="JH687554">
    <property type="protein sequence ID" value="EIN04436.1"/>
    <property type="molecule type" value="Genomic_DNA"/>
</dbReference>
<dbReference type="GeneID" id="18881636"/>